<feature type="region of interest" description="Disordered" evidence="1">
    <location>
        <begin position="16"/>
        <end position="50"/>
    </location>
</feature>
<accession>A0AA39Q2D2</accession>
<dbReference type="EMBL" id="JAUEPU010000024">
    <property type="protein sequence ID" value="KAK0493508.1"/>
    <property type="molecule type" value="Genomic_DNA"/>
</dbReference>
<comment type="caution">
    <text evidence="2">The sequence shown here is derived from an EMBL/GenBank/DDBJ whole genome shotgun (WGS) entry which is preliminary data.</text>
</comment>
<gene>
    <name evidence="2" type="ORF">EDD18DRAFT_1356430</name>
</gene>
<dbReference type="PROSITE" id="PS50007">
    <property type="entry name" value="PIPLC_X_DOMAIN"/>
    <property type="match status" value="1"/>
</dbReference>
<evidence type="ECO:0000313" key="3">
    <source>
        <dbReference type="Proteomes" id="UP001175228"/>
    </source>
</evidence>
<reference evidence="2" key="1">
    <citation type="submission" date="2023-06" db="EMBL/GenBank/DDBJ databases">
        <authorList>
            <consortium name="Lawrence Berkeley National Laboratory"/>
            <person name="Ahrendt S."/>
            <person name="Sahu N."/>
            <person name="Indic B."/>
            <person name="Wong-Bajracharya J."/>
            <person name="Merenyi Z."/>
            <person name="Ke H.-M."/>
            <person name="Monk M."/>
            <person name="Kocsube S."/>
            <person name="Drula E."/>
            <person name="Lipzen A."/>
            <person name="Balint B."/>
            <person name="Henrissat B."/>
            <person name="Andreopoulos B."/>
            <person name="Martin F.M."/>
            <person name="Harder C.B."/>
            <person name="Rigling D."/>
            <person name="Ford K.L."/>
            <person name="Foster G.D."/>
            <person name="Pangilinan J."/>
            <person name="Papanicolaou A."/>
            <person name="Barry K."/>
            <person name="LaButti K."/>
            <person name="Viragh M."/>
            <person name="Koriabine M."/>
            <person name="Yan M."/>
            <person name="Riley R."/>
            <person name="Champramary S."/>
            <person name="Plett K.L."/>
            <person name="Tsai I.J."/>
            <person name="Slot J."/>
            <person name="Sipos G."/>
            <person name="Plett J."/>
            <person name="Nagy L.G."/>
            <person name="Grigoriev I.V."/>
        </authorList>
    </citation>
    <scope>NUCLEOTIDE SEQUENCE</scope>
    <source>
        <strain evidence="2">HWK02</strain>
    </source>
</reference>
<protein>
    <submittedName>
        <fullName evidence="2">Uncharacterized protein</fullName>
    </submittedName>
</protein>
<dbReference type="Proteomes" id="UP001175228">
    <property type="component" value="Unassembled WGS sequence"/>
</dbReference>
<keyword evidence="3" id="KW-1185">Reference proteome</keyword>
<sequence>MEMVTVRKDVITEERRAAHNASSRRSYAKNRSIINQRRRDMYQKNKAQKHRSSLEPLIRRAVRVTEIEVNSGRSHEERCSPLAEHNIRGYANSVYHEYLQTITLNQPKGQRSLIEDAILPISALEQDILGYEHVILNSAGVGWQMCYLQKALRPIRELVGWLEEMLCEAMISPKGLRDKYDRGDLAFLTL</sequence>
<dbReference type="AlphaFoldDB" id="A0AA39Q2D2"/>
<proteinExistence type="predicted"/>
<name>A0AA39Q2D2_9AGAR</name>
<organism evidence="2 3">
    <name type="scientific">Armillaria luteobubalina</name>
    <dbReference type="NCBI Taxonomy" id="153913"/>
    <lineage>
        <taxon>Eukaryota</taxon>
        <taxon>Fungi</taxon>
        <taxon>Dikarya</taxon>
        <taxon>Basidiomycota</taxon>
        <taxon>Agaricomycotina</taxon>
        <taxon>Agaricomycetes</taxon>
        <taxon>Agaricomycetidae</taxon>
        <taxon>Agaricales</taxon>
        <taxon>Marasmiineae</taxon>
        <taxon>Physalacriaceae</taxon>
        <taxon>Armillaria</taxon>
    </lineage>
</organism>
<evidence type="ECO:0000256" key="1">
    <source>
        <dbReference type="SAM" id="MobiDB-lite"/>
    </source>
</evidence>
<evidence type="ECO:0000313" key="2">
    <source>
        <dbReference type="EMBL" id="KAK0493508.1"/>
    </source>
</evidence>